<evidence type="ECO:0000313" key="16">
    <source>
        <dbReference type="EMBL" id="PTN09113.1"/>
    </source>
</evidence>
<dbReference type="InterPro" id="IPR015939">
    <property type="entry name" value="Fum_Rdtase/Succ_DH_flav-like_C"/>
</dbReference>
<dbReference type="GO" id="GO:0008177">
    <property type="term" value="F:succinate dehydrogenase (quinone) activity"/>
    <property type="evidence" value="ECO:0007669"/>
    <property type="project" value="UniProtKB-EC"/>
</dbReference>
<evidence type="ECO:0000256" key="6">
    <source>
        <dbReference type="ARBA" id="ARBA00022475"/>
    </source>
</evidence>
<organism evidence="16 17">
    <name type="scientific">Mangrovibacterium marinum</name>
    <dbReference type="NCBI Taxonomy" id="1639118"/>
    <lineage>
        <taxon>Bacteria</taxon>
        <taxon>Pseudomonadati</taxon>
        <taxon>Bacteroidota</taxon>
        <taxon>Bacteroidia</taxon>
        <taxon>Marinilabiliales</taxon>
        <taxon>Prolixibacteraceae</taxon>
        <taxon>Mangrovibacterium</taxon>
    </lineage>
</organism>
<dbReference type="EC" id="1.3.5.1" evidence="4"/>
<evidence type="ECO:0000256" key="8">
    <source>
        <dbReference type="ARBA" id="ARBA00022827"/>
    </source>
</evidence>
<gene>
    <name evidence="16" type="ORF">C8N47_106215</name>
</gene>
<keyword evidence="10" id="KW-0560">Oxidoreductase</keyword>
<keyword evidence="6" id="KW-1003">Cell membrane</keyword>
<comment type="caution">
    <text evidence="16">The sequence shown here is derived from an EMBL/GenBank/DDBJ whole genome shotgun (WGS) entry which is preliminary data.</text>
</comment>
<name>A0A2T5C2Z1_9BACT</name>
<keyword evidence="9" id="KW-0249">Electron transport</keyword>
<keyword evidence="7" id="KW-0285">Flavoprotein</keyword>
<comment type="subcellular location">
    <subcellularLocation>
        <location evidence="2">Cell membrane</location>
        <topology evidence="2">Peripheral membrane protein</topology>
        <orientation evidence="2">Cytoplasmic side</orientation>
    </subcellularLocation>
</comment>
<evidence type="ECO:0000256" key="7">
    <source>
        <dbReference type="ARBA" id="ARBA00022630"/>
    </source>
</evidence>
<dbReference type="InterPro" id="IPR011280">
    <property type="entry name" value="Succ_DH/Fum_Rdt_flav_su"/>
</dbReference>
<dbReference type="FunFam" id="3.90.700.10:FF:000006">
    <property type="entry name" value="Succinate dehydrogenase flavoprotein subunit"/>
    <property type="match status" value="1"/>
</dbReference>
<keyword evidence="5" id="KW-0813">Transport</keyword>
<dbReference type="FunFam" id="3.50.50.60:FF:000009">
    <property type="entry name" value="Succinate dehydrogenase flavoprotein subunit"/>
    <property type="match status" value="1"/>
</dbReference>
<evidence type="ECO:0000256" key="12">
    <source>
        <dbReference type="ARBA" id="ARBA00049220"/>
    </source>
</evidence>
<dbReference type="EMBL" id="QAAD01000006">
    <property type="protein sequence ID" value="PTN09113.1"/>
    <property type="molecule type" value="Genomic_DNA"/>
</dbReference>
<evidence type="ECO:0000256" key="4">
    <source>
        <dbReference type="ARBA" id="ARBA00012792"/>
    </source>
</evidence>
<evidence type="ECO:0000313" key="17">
    <source>
        <dbReference type="Proteomes" id="UP000243525"/>
    </source>
</evidence>
<dbReference type="GO" id="GO:0009061">
    <property type="term" value="P:anaerobic respiration"/>
    <property type="evidence" value="ECO:0007669"/>
    <property type="project" value="TreeGrafter"/>
</dbReference>
<dbReference type="OrthoDB" id="9806724at2"/>
<dbReference type="InterPro" id="IPR003953">
    <property type="entry name" value="FAD-dep_OxRdtase_2_FAD-bd"/>
</dbReference>
<dbReference type="NCBIfam" id="NF005749">
    <property type="entry name" value="PRK07573.1"/>
    <property type="match status" value="1"/>
</dbReference>
<evidence type="ECO:0000256" key="11">
    <source>
        <dbReference type="ARBA" id="ARBA00023136"/>
    </source>
</evidence>
<keyword evidence="11" id="KW-0472">Membrane</keyword>
<dbReference type="GO" id="GO:0005886">
    <property type="term" value="C:plasma membrane"/>
    <property type="evidence" value="ECO:0007669"/>
    <property type="project" value="UniProtKB-SubCell"/>
</dbReference>
<feature type="active site" description="Proton acceptor" evidence="13">
    <location>
        <position position="338"/>
    </location>
</feature>
<dbReference type="Gene3D" id="3.90.700.10">
    <property type="entry name" value="Succinate dehydrogenase/fumarate reductase flavoprotein, catalytic domain"/>
    <property type="match status" value="1"/>
</dbReference>
<evidence type="ECO:0000256" key="3">
    <source>
        <dbReference type="ARBA" id="ARBA00008040"/>
    </source>
</evidence>
<dbReference type="InterPro" id="IPR027477">
    <property type="entry name" value="Succ_DH/fumarate_Rdtase_cat_sf"/>
</dbReference>
<dbReference type="RefSeq" id="WP_107822019.1">
    <property type="nucleotide sequence ID" value="NZ_OY782574.1"/>
</dbReference>
<comment type="similarity">
    <text evidence="3">Belongs to the FAD-dependent oxidoreductase 2 family. FRD/SDH subfamily.</text>
</comment>
<dbReference type="Pfam" id="PF02910">
    <property type="entry name" value="Succ_DH_flav_C"/>
    <property type="match status" value="1"/>
</dbReference>
<dbReference type="PANTHER" id="PTHR11632">
    <property type="entry name" value="SUCCINATE DEHYDROGENASE 2 FLAVOPROTEIN SUBUNIT"/>
    <property type="match status" value="1"/>
</dbReference>
<evidence type="ECO:0000256" key="9">
    <source>
        <dbReference type="ARBA" id="ARBA00022982"/>
    </source>
</evidence>
<accession>A0A2T5C2Z1</accession>
<evidence type="ECO:0000259" key="14">
    <source>
        <dbReference type="Pfam" id="PF00890"/>
    </source>
</evidence>
<evidence type="ECO:0000256" key="2">
    <source>
        <dbReference type="ARBA" id="ARBA00004413"/>
    </source>
</evidence>
<dbReference type="Gene3D" id="1.20.58.100">
    <property type="entry name" value="Fumarate reductase/succinate dehydrogenase flavoprotein-like, C-terminal domain"/>
    <property type="match status" value="1"/>
</dbReference>
<dbReference type="InterPro" id="IPR030664">
    <property type="entry name" value="SdhA/FrdA/AprA"/>
</dbReference>
<dbReference type="Pfam" id="PF00890">
    <property type="entry name" value="FAD_binding_2"/>
    <property type="match status" value="1"/>
</dbReference>
<dbReference type="FunFam" id="1.20.58.100:FF:000003">
    <property type="entry name" value="Succinate dehydrogenase flavoprotein subunit"/>
    <property type="match status" value="1"/>
</dbReference>
<dbReference type="InterPro" id="IPR037099">
    <property type="entry name" value="Fum_R/Succ_DH_flav-like_C_sf"/>
</dbReference>
<evidence type="ECO:0000256" key="1">
    <source>
        <dbReference type="ARBA" id="ARBA00001974"/>
    </source>
</evidence>
<evidence type="ECO:0000259" key="15">
    <source>
        <dbReference type="Pfam" id="PF02910"/>
    </source>
</evidence>
<dbReference type="AlphaFoldDB" id="A0A2T5C2Z1"/>
<dbReference type="GO" id="GO:0050660">
    <property type="term" value="F:flavin adenine dinucleotide binding"/>
    <property type="evidence" value="ECO:0007669"/>
    <property type="project" value="TreeGrafter"/>
</dbReference>
<dbReference type="PANTHER" id="PTHR11632:SF53">
    <property type="entry name" value="SUCCINATE DEHYDROGENASE FLAVOPROTEIN SUBUNIT"/>
    <property type="match status" value="1"/>
</dbReference>
<evidence type="ECO:0000256" key="5">
    <source>
        <dbReference type="ARBA" id="ARBA00022448"/>
    </source>
</evidence>
<dbReference type="PRINTS" id="PR00368">
    <property type="entry name" value="FADPNR"/>
</dbReference>
<reference evidence="16 17" key="1">
    <citation type="submission" date="2018-04" db="EMBL/GenBank/DDBJ databases">
        <title>Genomic Encyclopedia of Archaeal and Bacterial Type Strains, Phase II (KMG-II): from individual species to whole genera.</title>
        <authorList>
            <person name="Goeker M."/>
        </authorList>
    </citation>
    <scope>NUCLEOTIDE SEQUENCE [LARGE SCALE GENOMIC DNA]</scope>
    <source>
        <strain evidence="16 17">DSM 28823</strain>
    </source>
</reference>
<sequence>MSKLDAKIPEGPLAQKWTNYKDHQKLVNPANKRKLDVIVVGTGLAGGAAAASLGEMGFNVKNFTIQDSPRRAHSIAAQGGINAAKNYPNDGDSVYRLFYDTIKGGDYRAREANVYRLAEVSNSIIDQCVAQGVPFAREYGGLLDNRSFGGAQVSRTFYAKGQTGQQLLLGAYQALMRQVNAGTVKMYTRTELVDIVIVDGKARGIIARDLVTGELTRHFGHAVVLATGGYGNTFFLSTNAMGSNGSAAIKAFHKGAMFANPCYAQIHPTCIPVHGEFQSKLTLMSESLRNDGRIWVPKKKEDAEAIRAGKLKPTQIAEEDRDYYLERRYPAFGNLVPRDVASRAAKERCDAGFGVNSTGLAVYLDFKSAIERLGKNVIKARYGNLFQMYEKIVDEDPYETPMMIYPAIHYTMGGLWVDYELQTNIPGLFAAGEANFSDHGANRLGASALMQGLADGYFVLPYTIQNYLADEIRTPRMTTNEKEFVDTEKAVKARFDKLLSIKGERSVDSIHKELGLVMWDFVGMGRTKESLEKAIKRIAEIKKEFWSNVRIPGSNDGMNVELEKASRLADFIEIGNLMAHDGLNREESCGGHFREEYQTEEGEALRQDDKFAYVGCWKYEGEDKAPALVKEDLVYESVKMVQRNYK</sequence>
<protein>
    <recommendedName>
        <fullName evidence="4">succinate dehydrogenase</fullName>
        <ecNumber evidence="4">1.3.5.1</ecNumber>
    </recommendedName>
</protein>
<comment type="catalytic activity">
    <reaction evidence="12">
        <text>a quinone + succinate = fumarate + a quinol</text>
        <dbReference type="Rhea" id="RHEA:40523"/>
        <dbReference type="ChEBI" id="CHEBI:24646"/>
        <dbReference type="ChEBI" id="CHEBI:29806"/>
        <dbReference type="ChEBI" id="CHEBI:30031"/>
        <dbReference type="ChEBI" id="CHEBI:132124"/>
        <dbReference type="EC" id="1.3.5.1"/>
    </reaction>
</comment>
<feature type="domain" description="FAD-dependent oxidoreductase 2 FAD-binding" evidence="14">
    <location>
        <begin position="36"/>
        <end position="449"/>
    </location>
</feature>
<keyword evidence="8" id="KW-0274">FAD</keyword>
<comment type="cofactor">
    <cofactor evidence="1">
        <name>FAD</name>
        <dbReference type="ChEBI" id="CHEBI:57692"/>
    </cofactor>
</comment>
<dbReference type="SUPFAM" id="SSF46977">
    <property type="entry name" value="Succinate dehydrogenase/fumarate reductase flavoprotein C-terminal domain"/>
    <property type="match status" value="1"/>
</dbReference>
<dbReference type="SUPFAM" id="SSF56425">
    <property type="entry name" value="Succinate dehydrogenase/fumarate reductase flavoprotein, catalytic domain"/>
    <property type="match status" value="1"/>
</dbReference>
<dbReference type="SUPFAM" id="SSF51905">
    <property type="entry name" value="FAD/NAD(P)-binding domain"/>
    <property type="match status" value="1"/>
</dbReference>
<dbReference type="GO" id="GO:0009055">
    <property type="term" value="F:electron transfer activity"/>
    <property type="evidence" value="ECO:0007669"/>
    <property type="project" value="TreeGrafter"/>
</dbReference>
<keyword evidence="17" id="KW-1185">Reference proteome</keyword>
<dbReference type="NCBIfam" id="TIGR01811">
    <property type="entry name" value="sdhA_Bsu"/>
    <property type="match status" value="1"/>
</dbReference>
<proteinExistence type="inferred from homology"/>
<dbReference type="Gene3D" id="3.50.50.60">
    <property type="entry name" value="FAD/NAD(P)-binding domain"/>
    <property type="match status" value="1"/>
</dbReference>
<dbReference type="InterPro" id="IPR036188">
    <property type="entry name" value="FAD/NAD-bd_sf"/>
</dbReference>
<evidence type="ECO:0000256" key="10">
    <source>
        <dbReference type="ARBA" id="ARBA00023002"/>
    </source>
</evidence>
<evidence type="ECO:0000256" key="13">
    <source>
        <dbReference type="PIRSR" id="PIRSR630664-50"/>
    </source>
</evidence>
<dbReference type="Proteomes" id="UP000243525">
    <property type="component" value="Unassembled WGS sequence"/>
</dbReference>
<feature type="domain" description="Fumarate reductase/succinate dehydrogenase flavoprotein-like C-terminal" evidence="15">
    <location>
        <begin position="511"/>
        <end position="645"/>
    </location>
</feature>